<keyword evidence="1" id="KW-1133">Transmembrane helix</keyword>
<feature type="domain" description="DUF6534" evidence="2">
    <location>
        <begin position="2"/>
        <end position="72"/>
    </location>
</feature>
<feature type="non-terminal residue" evidence="3">
    <location>
        <position position="1"/>
    </location>
</feature>
<feature type="transmembrane region" description="Helical" evidence="1">
    <location>
        <begin position="21"/>
        <end position="42"/>
    </location>
</feature>
<name>A0A067SW94_GALM3</name>
<evidence type="ECO:0000313" key="4">
    <source>
        <dbReference type="Proteomes" id="UP000027222"/>
    </source>
</evidence>
<gene>
    <name evidence="3" type="ORF">GALMADRAFT_18482</name>
</gene>
<feature type="non-terminal residue" evidence="3">
    <location>
        <position position="86"/>
    </location>
</feature>
<dbReference type="OrthoDB" id="3070057at2759"/>
<accession>A0A067SW94</accession>
<dbReference type="EMBL" id="KL142391">
    <property type="protein sequence ID" value="KDR71929.1"/>
    <property type="molecule type" value="Genomic_DNA"/>
</dbReference>
<reference evidence="4" key="1">
    <citation type="journal article" date="2014" name="Proc. Natl. Acad. Sci. U.S.A.">
        <title>Extensive sampling of basidiomycete genomes demonstrates inadequacy of the white-rot/brown-rot paradigm for wood decay fungi.</title>
        <authorList>
            <person name="Riley R."/>
            <person name="Salamov A.A."/>
            <person name="Brown D.W."/>
            <person name="Nagy L.G."/>
            <person name="Floudas D."/>
            <person name="Held B.W."/>
            <person name="Levasseur A."/>
            <person name="Lombard V."/>
            <person name="Morin E."/>
            <person name="Otillar R."/>
            <person name="Lindquist E.A."/>
            <person name="Sun H."/>
            <person name="LaButti K.M."/>
            <person name="Schmutz J."/>
            <person name="Jabbour D."/>
            <person name="Luo H."/>
            <person name="Baker S.E."/>
            <person name="Pisabarro A.G."/>
            <person name="Walton J.D."/>
            <person name="Blanchette R.A."/>
            <person name="Henrissat B."/>
            <person name="Martin F."/>
            <person name="Cullen D."/>
            <person name="Hibbett D.S."/>
            <person name="Grigoriev I.V."/>
        </authorList>
    </citation>
    <scope>NUCLEOTIDE SEQUENCE [LARGE SCALE GENOMIC DNA]</scope>
    <source>
        <strain evidence="4">CBS 339.88</strain>
    </source>
</reference>
<dbReference type="HOGENOM" id="CLU_2503856_0_0_1"/>
<protein>
    <recommendedName>
        <fullName evidence="2">DUF6534 domain-containing protein</fullName>
    </recommendedName>
</protein>
<proteinExistence type="predicted"/>
<dbReference type="InterPro" id="IPR045339">
    <property type="entry name" value="DUF6534"/>
</dbReference>
<evidence type="ECO:0000313" key="3">
    <source>
        <dbReference type="EMBL" id="KDR71929.1"/>
    </source>
</evidence>
<dbReference type="Proteomes" id="UP000027222">
    <property type="component" value="Unassembled WGS sequence"/>
</dbReference>
<keyword evidence="1" id="KW-0472">Membrane</keyword>
<evidence type="ECO:0000259" key="2">
    <source>
        <dbReference type="Pfam" id="PF20152"/>
    </source>
</evidence>
<keyword evidence="4" id="KW-1185">Reference proteome</keyword>
<organism evidence="3 4">
    <name type="scientific">Galerina marginata (strain CBS 339.88)</name>
    <dbReference type="NCBI Taxonomy" id="685588"/>
    <lineage>
        <taxon>Eukaryota</taxon>
        <taxon>Fungi</taxon>
        <taxon>Dikarya</taxon>
        <taxon>Basidiomycota</taxon>
        <taxon>Agaricomycotina</taxon>
        <taxon>Agaricomycetes</taxon>
        <taxon>Agaricomycetidae</taxon>
        <taxon>Agaricales</taxon>
        <taxon>Agaricineae</taxon>
        <taxon>Strophariaceae</taxon>
        <taxon>Galerina</taxon>
    </lineage>
</organism>
<keyword evidence="1" id="KW-0812">Transmembrane</keyword>
<dbReference type="Pfam" id="PF20152">
    <property type="entry name" value="DUF6534"/>
    <property type="match status" value="1"/>
</dbReference>
<evidence type="ECO:0000256" key="1">
    <source>
        <dbReference type="SAM" id="Phobius"/>
    </source>
</evidence>
<dbReference type="AlphaFoldDB" id="A0A067SW94"/>
<sequence>LRRRDTGIKQTRILLARLIRLTIETGTMSAAVAVISLVLAFLPGHPTYYQASCSALAKMYSNSMMVAFNSRMNISPSKASATISIP</sequence>